<accession>A0ABU8IMH1</accession>
<sequence>MESAATALPANLFPSAMNGAPDLDDSAAPASSKPSSPFPTSAFSRAIVAPEMREEAPAPKGTKIERAIAFIRDNGPATLEQLGKHLDVKRESVSAHLQNAIKDGRLVRADGKFTLGDGKPPVEAKAAPVPKAEKKAAAESAPRAPKVAGNDAKVAASLCIGDLQIIGWATGNLTIRANDNVVDLNAPQLAALRAFLELAR</sequence>
<dbReference type="RefSeq" id="WP_336597192.1">
    <property type="nucleotide sequence ID" value="NZ_JACFYJ010000006.1"/>
</dbReference>
<evidence type="ECO:0000313" key="3">
    <source>
        <dbReference type="Proteomes" id="UP001386437"/>
    </source>
</evidence>
<gene>
    <name evidence="2" type="ORF">H3V53_06135</name>
</gene>
<comment type="caution">
    <text evidence="2">The sequence shown here is derived from an EMBL/GenBank/DDBJ whole genome shotgun (WGS) entry which is preliminary data.</text>
</comment>
<dbReference type="EMBL" id="JACFYJ010000006">
    <property type="protein sequence ID" value="MEI5996792.1"/>
    <property type="molecule type" value="Genomic_DNA"/>
</dbReference>
<evidence type="ECO:0000256" key="1">
    <source>
        <dbReference type="SAM" id="MobiDB-lite"/>
    </source>
</evidence>
<protein>
    <submittedName>
        <fullName evidence="2">MarR family transcriptional regulator</fullName>
    </submittedName>
</protein>
<organism evidence="2 3">
    <name type="scientific">Paraburkholderia bengalensis</name>
    <dbReference type="NCBI Taxonomy" id="2747562"/>
    <lineage>
        <taxon>Bacteria</taxon>
        <taxon>Pseudomonadati</taxon>
        <taxon>Pseudomonadota</taxon>
        <taxon>Betaproteobacteria</taxon>
        <taxon>Burkholderiales</taxon>
        <taxon>Burkholderiaceae</taxon>
        <taxon>Paraburkholderia</taxon>
    </lineage>
</organism>
<reference evidence="2 3" key="1">
    <citation type="journal article" date="2022" name="Arch. Microbiol.">
        <title>Paraburkholderia bengalensis sp. nov. isolated from roots of Oryza sativa, IR64.</title>
        <authorList>
            <person name="Nag P."/>
            <person name="Mondal N."/>
            <person name="Sarkar J."/>
            <person name="Das S."/>
        </authorList>
    </citation>
    <scope>NUCLEOTIDE SEQUENCE [LARGE SCALE GENOMIC DNA]</scope>
    <source>
        <strain evidence="2 3">IR64_4_BI</strain>
    </source>
</reference>
<feature type="region of interest" description="Disordered" evidence="1">
    <location>
        <begin position="112"/>
        <end position="147"/>
    </location>
</feature>
<evidence type="ECO:0000313" key="2">
    <source>
        <dbReference type="EMBL" id="MEI5996792.1"/>
    </source>
</evidence>
<feature type="region of interest" description="Disordered" evidence="1">
    <location>
        <begin position="1"/>
        <end position="59"/>
    </location>
</feature>
<feature type="compositionally biased region" description="Low complexity" evidence="1">
    <location>
        <begin position="119"/>
        <end position="130"/>
    </location>
</feature>
<dbReference type="Proteomes" id="UP001386437">
    <property type="component" value="Unassembled WGS sequence"/>
</dbReference>
<name>A0ABU8IMH1_9BURK</name>
<keyword evidence="3" id="KW-1185">Reference proteome</keyword>
<feature type="compositionally biased region" description="Low complexity" evidence="1">
    <location>
        <begin position="138"/>
        <end position="147"/>
    </location>
</feature>
<proteinExistence type="predicted"/>
<feature type="compositionally biased region" description="Low complexity" evidence="1">
    <location>
        <begin position="26"/>
        <end position="44"/>
    </location>
</feature>